<dbReference type="AlphaFoldDB" id="A0A2S9VAK9"/>
<comment type="caution">
    <text evidence="1">The sequence shown here is derived from an EMBL/GenBank/DDBJ whole genome shotgun (WGS) entry which is preliminary data.</text>
</comment>
<sequence>MHPFYFDDIPAYGRLIHLPKSTPHFQVHELIEYGDEIMRNPVGRAWRQGHIIMELPSGVFELVPMEGVPTHPRTKNAPPSGAAIRVPRVARHGHLCSASVH</sequence>
<protein>
    <submittedName>
        <fullName evidence="1">Uncharacterized protein</fullName>
    </submittedName>
</protein>
<proteinExistence type="predicted"/>
<dbReference type="RefSeq" id="WP_105934677.1">
    <property type="nucleotide sequence ID" value="NZ_PVNP01000112.1"/>
</dbReference>
<name>A0A2S9VAK9_9ALTE</name>
<dbReference type="Proteomes" id="UP000238949">
    <property type="component" value="Unassembled WGS sequence"/>
</dbReference>
<evidence type="ECO:0000313" key="2">
    <source>
        <dbReference type="Proteomes" id="UP000238949"/>
    </source>
</evidence>
<reference evidence="2" key="1">
    <citation type="journal article" date="2020" name="Int. J. Syst. Evol. Microbiol.">
        <title>Alteromonas alba sp. nov., a marine bacterium isolated from the seawater of the West Pacific Ocean.</title>
        <authorList>
            <person name="Sun C."/>
            <person name="Wu Y.-H."/>
            <person name="Xamxidin M."/>
            <person name="Cheng H."/>
            <person name="Xu X.-W."/>
        </authorList>
    </citation>
    <scope>NUCLEOTIDE SEQUENCE [LARGE SCALE GENOMIC DNA]</scope>
    <source>
        <strain evidence="2">190</strain>
    </source>
</reference>
<gene>
    <name evidence="1" type="ORF">C6Y40_11285</name>
</gene>
<organism evidence="1 2">
    <name type="scientific">Alteromonas alba</name>
    <dbReference type="NCBI Taxonomy" id="2079529"/>
    <lineage>
        <taxon>Bacteria</taxon>
        <taxon>Pseudomonadati</taxon>
        <taxon>Pseudomonadota</taxon>
        <taxon>Gammaproteobacteria</taxon>
        <taxon>Alteromonadales</taxon>
        <taxon>Alteromonadaceae</taxon>
        <taxon>Alteromonas/Salinimonas group</taxon>
        <taxon>Alteromonas</taxon>
    </lineage>
</organism>
<evidence type="ECO:0000313" key="1">
    <source>
        <dbReference type="EMBL" id="PRO73490.1"/>
    </source>
</evidence>
<dbReference type="EMBL" id="PVNP01000112">
    <property type="protein sequence ID" value="PRO73490.1"/>
    <property type="molecule type" value="Genomic_DNA"/>
</dbReference>
<accession>A0A2S9VAK9</accession>
<keyword evidence="2" id="KW-1185">Reference proteome</keyword>